<feature type="region of interest" description="Disordered" evidence="1">
    <location>
        <begin position="1"/>
        <end position="32"/>
    </location>
</feature>
<organism evidence="2">
    <name type="scientific">marine sediment metagenome</name>
    <dbReference type="NCBI Taxonomy" id="412755"/>
    <lineage>
        <taxon>unclassified sequences</taxon>
        <taxon>metagenomes</taxon>
        <taxon>ecological metagenomes</taxon>
    </lineage>
</organism>
<dbReference type="AlphaFoldDB" id="A0A0F9QA60"/>
<comment type="caution">
    <text evidence="2">The sequence shown here is derived from an EMBL/GenBank/DDBJ whole genome shotgun (WGS) entry which is preliminary data.</text>
</comment>
<gene>
    <name evidence="2" type="ORF">LCGC14_0729720</name>
</gene>
<protein>
    <submittedName>
        <fullName evidence="2">Uncharacterized protein</fullName>
    </submittedName>
</protein>
<evidence type="ECO:0000256" key="1">
    <source>
        <dbReference type="SAM" id="MobiDB-lite"/>
    </source>
</evidence>
<reference evidence="2" key="1">
    <citation type="journal article" date="2015" name="Nature">
        <title>Complex archaea that bridge the gap between prokaryotes and eukaryotes.</title>
        <authorList>
            <person name="Spang A."/>
            <person name="Saw J.H."/>
            <person name="Jorgensen S.L."/>
            <person name="Zaremba-Niedzwiedzka K."/>
            <person name="Martijn J."/>
            <person name="Lind A.E."/>
            <person name="van Eijk R."/>
            <person name="Schleper C."/>
            <person name="Guy L."/>
            <person name="Ettema T.J."/>
        </authorList>
    </citation>
    <scope>NUCLEOTIDE SEQUENCE</scope>
</reference>
<evidence type="ECO:0000313" key="2">
    <source>
        <dbReference type="EMBL" id="KKN40830.1"/>
    </source>
</evidence>
<feature type="compositionally biased region" description="Basic residues" evidence="1">
    <location>
        <begin position="7"/>
        <end position="22"/>
    </location>
</feature>
<accession>A0A0F9QA60</accession>
<name>A0A0F9QA60_9ZZZZ</name>
<sequence length="85" mass="9760">MATCKASKAKKCRPNKMKKKGWGVKNPNRSNKHRVFPARARGFHPLSLQARNAIPGIHKRYQIDRNGTVINLKEEVEQPKRGEQE</sequence>
<dbReference type="EMBL" id="LAZR01001684">
    <property type="protein sequence ID" value="KKN40830.1"/>
    <property type="molecule type" value="Genomic_DNA"/>
</dbReference>
<proteinExistence type="predicted"/>